<gene>
    <name evidence="2" type="ORF">RSA3_14500</name>
</gene>
<keyword evidence="1" id="KW-1133">Transmembrane helix</keyword>
<organism evidence="2 3">
    <name type="scientific">Microbacterium testaceum</name>
    <name type="common">Aureobacterium testaceum</name>
    <name type="synonym">Brevibacterium testaceum</name>
    <dbReference type="NCBI Taxonomy" id="2033"/>
    <lineage>
        <taxon>Bacteria</taxon>
        <taxon>Bacillati</taxon>
        <taxon>Actinomycetota</taxon>
        <taxon>Actinomycetes</taxon>
        <taxon>Micrococcales</taxon>
        <taxon>Microbacteriaceae</taxon>
        <taxon>Microbacterium</taxon>
    </lineage>
</organism>
<dbReference type="AlphaFoldDB" id="A0A147F4K6"/>
<reference evidence="2 3" key="1">
    <citation type="journal article" date="2016" name="Front. Microbiol.">
        <title>Genomic Resource of Rice Seed Associated Bacteria.</title>
        <authorList>
            <person name="Midha S."/>
            <person name="Bansal K."/>
            <person name="Sharma S."/>
            <person name="Kumar N."/>
            <person name="Patil P.P."/>
            <person name="Chaudhry V."/>
            <person name="Patil P.B."/>
        </authorList>
    </citation>
    <scope>NUCLEOTIDE SEQUENCE [LARGE SCALE GENOMIC DNA]</scope>
    <source>
        <strain evidence="2 3">RSA3</strain>
    </source>
</reference>
<accession>A0A147F4K6</accession>
<dbReference type="Proteomes" id="UP000072189">
    <property type="component" value="Unassembled WGS sequence"/>
</dbReference>
<keyword evidence="1" id="KW-0472">Membrane</keyword>
<keyword evidence="1" id="KW-0812">Transmembrane</keyword>
<name>A0A147F4K6_MICTE</name>
<dbReference type="PATRIC" id="fig|2033.7.peg.3738"/>
<dbReference type="EMBL" id="LDRV01000094">
    <property type="protein sequence ID" value="KTS09000.1"/>
    <property type="molecule type" value="Genomic_DNA"/>
</dbReference>
<evidence type="ECO:0000313" key="3">
    <source>
        <dbReference type="Proteomes" id="UP000072189"/>
    </source>
</evidence>
<evidence type="ECO:0000313" key="2">
    <source>
        <dbReference type="EMBL" id="KTS09000.1"/>
    </source>
</evidence>
<proteinExistence type="predicted"/>
<feature type="transmembrane region" description="Helical" evidence="1">
    <location>
        <begin position="66"/>
        <end position="87"/>
    </location>
</feature>
<dbReference type="RefSeq" id="WP_058614827.1">
    <property type="nucleotide sequence ID" value="NZ_LDRV01000094.1"/>
</dbReference>
<evidence type="ECO:0000256" key="1">
    <source>
        <dbReference type="SAM" id="Phobius"/>
    </source>
</evidence>
<comment type="caution">
    <text evidence="2">The sequence shown here is derived from an EMBL/GenBank/DDBJ whole genome shotgun (WGS) entry which is preliminary data.</text>
</comment>
<sequence length="103" mass="10672">MISSPRRLALSLIAGGVFALVAGTVLGVTTGVTLLGMTGQVLGTWFSYVPMFSEPTPRPMPALEPLLPAVGLVAGITLFLGGWVAIIRGAAHGWPARFDRSAP</sequence>
<protein>
    <submittedName>
        <fullName evidence="2">Uncharacterized protein</fullName>
    </submittedName>
</protein>